<dbReference type="Proteomes" id="UP000529946">
    <property type="component" value="Unassembled WGS sequence"/>
</dbReference>
<keyword evidence="1" id="KW-0732">Signal</keyword>
<name>A0A7W6JBH7_9CAUL</name>
<evidence type="ECO:0000313" key="2">
    <source>
        <dbReference type="EMBL" id="MBB4082044.1"/>
    </source>
</evidence>
<organism evidence="2 3">
    <name type="scientific">Brevundimonas lenta</name>
    <dbReference type="NCBI Taxonomy" id="424796"/>
    <lineage>
        <taxon>Bacteria</taxon>
        <taxon>Pseudomonadati</taxon>
        <taxon>Pseudomonadota</taxon>
        <taxon>Alphaproteobacteria</taxon>
        <taxon>Caulobacterales</taxon>
        <taxon>Caulobacteraceae</taxon>
        <taxon>Brevundimonas</taxon>
    </lineage>
</organism>
<reference evidence="2 3" key="1">
    <citation type="submission" date="2020-08" db="EMBL/GenBank/DDBJ databases">
        <title>Genomic Encyclopedia of Type Strains, Phase IV (KMG-IV): sequencing the most valuable type-strain genomes for metagenomic binning, comparative biology and taxonomic classification.</title>
        <authorList>
            <person name="Goeker M."/>
        </authorList>
    </citation>
    <scope>NUCLEOTIDE SEQUENCE [LARGE SCALE GENOMIC DNA]</scope>
    <source>
        <strain evidence="2 3">DSM 23960</strain>
    </source>
</reference>
<keyword evidence="3" id="KW-1185">Reference proteome</keyword>
<feature type="chain" id="PRO_5030916035" description="DUF4440 domain-containing protein" evidence="1">
    <location>
        <begin position="31"/>
        <end position="199"/>
    </location>
</feature>
<gene>
    <name evidence="2" type="ORF">GGR12_000883</name>
</gene>
<accession>A0A7W6JBH7</accession>
<protein>
    <recommendedName>
        <fullName evidence="4">DUF4440 domain-containing protein</fullName>
    </recommendedName>
</protein>
<sequence>MMTTTRVQRRWMTAAGLALGLALTGAPAQAQTFIPSVIGATVGNITANSGNGCGAGPEAMVDWKASSSPLIDGVLNTYAGAMATGDRRKARSVFKSRQWIDASGAVQNPFELSPFSIPGQEGTPVLRQTELIMGGDYQSAQGRWAFGPDGASTRYATVDLERDFFGAWKIKRLEVAEVAPEPLPDRFCSYRDLVARTAG</sequence>
<evidence type="ECO:0008006" key="4">
    <source>
        <dbReference type="Google" id="ProtNLM"/>
    </source>
</evidence>
<feature type="signal peptide" evidence="1">
    <location>
        <begin position="1"/>
        <end position="30"/>
    </location>
</feature>
<comment type="caution">
    <text evidence="2">The sequence shown here is derived from an EMBL/GenBank/DDBJ whole genome shotgun (WGS) entry which is preliminary data.</text>
</comment>
<proteinExistence type="predicted"/>
<dbReference type="RefSeq" id="WP_183203171.1">
    <property type="nucleotide sequence ID" value="NZ_BAAAER010000004.1"/>
</dbReference>
<dbReference type="EMBL" id="JACIDM010000001">
    <property type="protein sequence ID" value="MBB4082044.1"/>
    <property type="molecule type" value="Genomic_DNA"/>
</dbReference>
<evidence type="ECO:0000313" key="3">
    <source>
        <dbReference type="Proteomes" id="UP000529946"/>
    </source>
</evidence>
<evidence type="ECO:0000256" key="1">
    <source>
        <dbReference type="SAM" id="SignalP"/>
    </source>
</evidence>
<dbReference type="AlphaFoldDB" id="A0A7W6JBH7"/>